<evidence type="ECO:0000259" key="1">
    <source>
        <dbReference type="Pfam" id="PF13193"/>
    </source>
</evidence>
<organism evidence="2 3">
    <name type="scientific">Bradyrhizobium algeriense</name>
    <dbReference type="NCBI Taxonomy" id="634784"/>
    <lineage>
        <taxon>Bacteria</taxon>
        <taxon>Pseudomonadati</taxon>
        <taxon>Pseudomonadota</taxon>
        <taxon>Alphaproteobacteria</taxon>
        <taxon>Hyphomicrobiales</taxon>
        <taxon>Nitrobacteraceae</taxon>
        <taxon>Bradyrhizobium</taxon>
    </lineage>
</organism>
<evidence type="ECO:0000313" key="3">
    <source>
        <dbReference type="Proteomes" id="UP001364224"/>
    </source>
</evidence>
<accession>A0ABU8B5G5</accession>
<keyword evidence="2" id="KW-0436">Ligase</keyword>
<dbReference type="PANTHER" id="PTHR43767">
    <property type="entry name" value="LONG-CHAIN-FATTY-ACID--COA LIGASE"/>
    <property type="match status" value="1"/>
</dbReference>
<dbReference type="InterPro" id="IPR050237">
    <property type="entry name" value="ATP-dep_AMP-bd_enzyme"/>
</dbReference>
<protein>
    <submittedName>
        <fullName evidence="2">Acyl-CoA synthetase (AMP-forming)/AMP-acid ligase II</fullName>
    </submittedName>
</protein>
<gene>
    <name evidence="2" type="ORF">V1286_001309</name>
</gene>
<name>A0ABU8B5G5_9BRAD</name>
<dbReference type="Gene3D" id="3.30.300.30">
    <property type="match status" value="1"/>
</dbReference>
<dbReference type="InterPro" id="IPR045851">
    <property type="entry name" value="AMP-bd_C_sf"/>
</dbReference>
<evidence type="ECO:0000313" key="2">
    <source>
        <dbReference type="EMBL" id="MEH2553780.1"/>
    </source>
</evidence>
<dbReference type="Proteomes" id="UP001364224">
    <property type="component" value="Unassembled WGS sequence"/>
</dbReference>
<dbReference type="GO" id="GO:0016874">
    <property type="term" value="F:ligase activity"/>
    <property type="evidence" value="ECO:0007669"/>
    <property type="project" value="UniProtKB-KW"/>
</dbReference>
<feature type="domain" description="AMP-binding enzyme C-terminal" evidence="1">
    <location>
        <begin position="53"/>
        <end position="127"/>
    </location>
</feature>
<keyword evidence="3" id="KW-1185">Reference proteome</keyword>
<comment type="caution">
    <text evidence="2">The sequence shown here is derived from an EMBL/GenBank/DDBJ whole genome shotgun (WGS) entry which is preliminary data.</text>
</comment>
<dbReference type="Gene3D" id="3.40.50.12780">
    <property type="entry name" value="N-terminal domain of ligase-like"/>
    <property type="match status" value="1"/>
</dbReference>
<dbReference type="Pfam" id="PF13193">
    <property type="entry name" value="AMP-binding_C"/>
    <property type="match status" value="1"/>
</dbReference>
<dbReference type="SUPFAM" id="SSF56801">
    <property type="entry name" value="Acetyl-CoA synthetase-like"/>
    <property type="match status" value="1"/>
</dbReference>
<sequence>MKYCAFDGPPNKAVNRDNFTGDTGFIDSDGDLFVTGRVDDMIVTGGENVSPVEIESCLSLHPAVSEVAVVGLADEKWGKIVAAFVKRNRTVSEAELEQFCRASGLANFKRPRRYVFVDAIPKSPVGKLLRRLLVAGEYQTERRPPSDAA</sequence>
<dbReference type="InterPro" id="IPR025110">
    <property type="entry name" value="AMP-bd_C"/>
</dbReference>
<dbReference type="EMBL" id="JAZHRV010000001">
    <property type="protein sequence ID" value="MEH2553780.1"/>
    <property type="molecule type" value="Genomic_DNA"/>
</dbReference>
<reference evidence="2 3" key="1">
    <citation type="submission" date="2024-02" db="EMBL/GenBank/DDBJ databases">
        <title>Adaptive strategies in a cosmopolitan and abundant soil bacterium.</title>
        <authorList>
            <person name="Carini P."/>
        </authorList>
    </citation>
    <scope>NUCLEOTIDE SEQUENCE [LARGE SCALE GENOMIC DNA]</scope>
    <source>
        <strain evidence="2 3">AZCC 1608</strain>
    </source>
</reference>
<dbReference type="InterPro" id="IPR042099">
    <property type="entry name" value="ANL_N_sf"/>
</dbReference>
<proteinExistence type="predicted"/>
<dbReference type="PANTHER" id="PTHR43767:SF1">
    <property type="entry name" value="NONRIBOSOMAL PEPTIDE SYNTHASE PES1 (EUROFUNG)-RELATED"/>
    <property type="match status" value="1"/>
</dbReference>